<dbReference type="PROSITE" id="PS50885">
    <property type="entry name" value="HAMP"/>
    <property type="match status" value="1"/>
</dbReference>
<dbReference type="GO" id="GO:0016020">
    <property type="term" value="C:membrane"/>
    <property type="evidence" value="ECO:0007669"/>
    <property type="project" value="UniProtKB-SubCell"/>
</dbReference>
<sequence length="557" mass="60277" precursor="true">MRPLSDMSIRTKLMLLTMLAVATAMSVACTAFVANDARLIKEDMAQQLSALSQVLGANTTAALKFMDAESAEQLLGSLEMQPMVTSAALFEADGQVFATYPAGREEGPLADEIGTLHNHDGQMVVTTEITEDGDPVGVIVVRGDLNVLNQQLLHYSYIVAVVLLVSFAAAYLLASRLQGVISGPIQGLTAAAHRVSENNDYSIRVSRPGNDELGDLCTAFNHMLDEIEASNEALSKAHGELEARVAQRTHQLSETNGELNKEIVERKKTEEKLEQVHRELVESARRAGMAEVATGVLHNVGNVLNSVNVSATMITNQLGSSKVAQLSKVIDLIDEHQRDLGEFVTRDEKGKQVPRFLRVLTDHLVTDEQSLLDEARSLISNIEHIKTIVSTQQSYANSGGHVETTDVNAIMDDAVRLNSASFGRHGIEVVRELDEVPDVLLDRQRVLQIVINLVKNAKESLVEKEGQPKRLILRSATEDGRLVLQVKDTGQGISQENLTRIFSHGFTTKKSGHGFGLHSCANSATEMDGALTVTSDGVGKGATFTLNLPLKPAGVAV</sequence>
<dbReference type="SMART" id="SM00304">
    <property type="entry name" value="HAMP"/>
    <property type="match status" value="1"/>
</dbReference>
<dbReference type="AlphaFoldDB" id="A0A5C5YEU8"/>
<dbReference type="Gene3D" id="1.10.287.130">
    <property type="match status" value="1"/>
</dbReference>
<evidence type="ECO:0000256" key="10">
    <source>
        <dbReference type="SAM" id="Phobius"/>
    </source>
</evidence>
<dbReference type="SUPFAM" id="SSF55874">
    <property type="entry name" value="ATPase domain of HSP90 chaperone/DNA topoisomerase II/histidine kinase"/>
    <property type="match status" value="1"/>
</dbReference>
<dbReference type="CDD" id="cd06225">
    <property type="entry name" value="HAMP"/>
    <property type="match status" value="1"/>
</dbReference>
<dbReference type="SMART" id="SM00387">
    <property type="entry name" value="HATPase_c"/>
    <property type="match status" value="1"/>
</dbReference>
<evidence type="ECO:0000256" key="1">
    <source>
        <dbReference type="ARBA" id="ARBA00000085"/>
    </source>
</evidence>
<dbReference type="Gene3D" id="3.30.565.10">
    <property type="entry name" value="Histidine kinase-like ATPase, C-terminal domain"/>
    <property type="match status" value="1"/>
</dbReference>
<keyword evidence="10" id="KW-1133">Transmembrane helix</keyword>
<keyword evidence="9" id="KW-0175">Coiled coil</keyword>
<evidence type="ECO:0000256" key="2">
    <source>
        <dbReference type="ARBA" id="ARBA00004370"/>
    </source>
</evidence>
<keyword evidence="8" id="KW-0067">ATP-binding</keyword>
<evidence type="ECO:0000256" key="4">
    <source>
        <dbReference type="ARBA" id="ARBA00022553"/>
    </source>
</evidence>
<evidence type="ECO:0000259" key="13">
    <source>
        <dbReference type="PROSITE" id="PS50885"/>
    </source>
</evidence>
<evidence type="ECO:0000256" key="5">
    <source>
        <dbReference type="ARBA" id="ARBA00022679"/>
    </source>
</evidence>
<dbReference type="Pfam" id="PF17152">
    <property type="entry name" value="CHASE8"/>
    <property type="match status" value="1"/>
</dbReference>
<dbReference type="GO" id="GO:0007165">
    <property type="term" value="P:signal transduction"/>
    <property type="evidence" value="ECO:0007669"/>
    <property type="project" value="InterPro"/>
</dbReference>
<feature type="transmembrane region" description="Helical" evidence="10">
    <location>
        <begin position="152"/>
        <end position="174"/>
    </location>
</feature>
<keyword evidence="5 14" id="KW-0808">Transferase</keyword>
<dbReference type="PROSITE" id="PS51257">
    <property type="entry name" value="PROKAR_LIPOPROTEIN"/>
    <property type="match status" value="1"/>
</dbReference>
<name>A0A5C5YEU8_9BACT</name>
<feature type="coiled-coil region" evidence="9">
    <location>
        <begin position="224"/>
        <end position="286"/>
    </location>
</feature>
<keyword evidence="15" id="KW-1185">Reference proteome</keyword>
<evidence type="ECO:0000256" key="3">
    <source>
        <dbReference type="ARBA" id="ARBA00012438"/>
    </source>
</evidence>
<dbReference type="InterPro" id="IPR005467">
    <property type="entry name" value="His_kinase_dom"/>
</dbReference>
<dbReference type="PANTHER" id="PTHR44936:SF10">
    <property type="entry name" value="SENSOR PROTEIN RSTB"/>
    <property type="match status" value="1"/>
</dbReference>
<dbReference type="PROSITE" id="PS50109">
    <property type="entry name" value="HIS_KIN"/>
    <property type="match status" value="1"/>
</dbReference>
<dbReference type="InterPro" id="IPR050980">
    <property type="entry name" value="2C_sensor_his_kinase"/>
</dbReference>
<dbReference type="EMBL" id="SJPO01000010">
    <property type="protein sequence ID" value="TWT73518.1"/>
    <property type="molecule type" value="Genomic_DNA"/>
</dbReference>
<dbReference type="SUPFAM" id="SSF158472">
    <property type="entry name" value="HAMP domain-like"/>
    <property type="match status" value="1"/>
</dbReference>
<feature type="domain" description="HAMP" evidence="13">
    <location>
        <begin position="179"/>
        <end position="232"/>
    </location>
</feature>
<evidence type="ECO:0000259" key="12">
    <source>
        <dbReference type="PROSITE" id="PS50109"/>
    </source>
</evidence>
<dbReference type="GO" id="GO:0004673">
    <property type="term" value="F:protein histidine kinase activity"/>
    <property type="evidence" value="ECO:0007669"/>
    <property type="project" value="UniProtKB-EC"/>
</dbReference>
<dbReference type="Pfam" id="PF00672">
    <property type="entry name" value="HAMP"/>
    <property type="match status" value="1"/>
</dbReference>
<dbReference type="Pfam" id="PF02518">
    <property type="entry name" value="HATPase_c"/>
    <property type="match status" value="1"/>
</dbReference>
<evidence type="ECO:0000256" key="11">
    <source>
        <dbReference type="SAM" id="SignalP"/>
    </source>
</evidence>
<comment type="catalytic activity">
    <reaction evidence="1">
        <text>ATP + protein L-histidine = ADP + protein N-phospho-L-histidine.</text>
        <dbReference type="EC" id="2.7.13.3"/>
    </reaction>
</comment>
<organism evidence="14 15">
    <name type="scientific">Posidoniimonas polymericola</name>
    <dbReference type="NCBI Taxonomy" id="2528002"/>
    <lineage>
        <taxon>Bacteria</taxon>
        <taxon>Pseudomonadati</taxon>
        <taxon>Planctomycetota</taxon>
        <taxon>Planctomycetia</taxon>
        <taxon>Pirellulales</taxon>
        <taxon>Lacipirellulaceae</taxon>
        <taxon>Posidoniimonas</taxon>
    </lineage>
</organism>
<evidence type="ECO:0000313" key="14">
    <source>
        <dbReference type="EMBL" id="TWT73518.1"/>
    </source>
</evidence>
<feature type="chain" id="PRO_5022799989" description="histidine kinase" evidence="11">
    <location>
        <begin position="34"/>
        <end position="557"/>
    </location>
</feature>
<feature type="signal peptide" evidence="11">
    <location>
        <begin position="1"/>
        <end position="33"/>
    </location>
</feature>
<keyword evidence="10" id="KW-0472">Membrane</keyword>
<evidence type="ECO:0000256" key="6">
    <source>
        <dbReference type="ARBA" id="ARBA00022741"/>
    </source>
</evidence>
<evidence type="ECO:0000256" key="9">
    <source>
        <dbReference type="SAM" id="Coils"/>
    </source>
</evidence>
<proteinExistence type="predicted"/>
<evidence type="ECO:0000313" key="15">
    <source>
        <dbReference type="Proteomes" id="UP000318478"/>
    </source>
</evidence>
<comment type="caution">
    <text evidence="14">The sequence shown here is derived from an EMBL/GenBank/DDBJ whole genome shotgun (WGS) entry which is preliminary data.</text>
</comment>
<evidence type="ECO:0000256" key="8">
    <source>
        <dbReference type="ARBA" id="ARBA00022840"/>
    </source>
</evidence>
<feature type="domain" description="Histidine kinase" evidence="12">
    <location>
        <begin position="295"/>
        <end position="552"/>
    </location>
</feature>
<reference evidence="14 15" key="1">
    <citation type="submission" date="2019-02" db="EMBL/GenBank/DDBJ databases">
        <title>Deep-cultivation of Planctomycetes and their phenomic and genomic characterization uncovers novel biology.</title>
        <authorList>
            <person name="Wiegand S."/>
            <person name="Jogler M."/>
            <person name="Boedeker C."/>
            <person name="Pinto D."/>
            <person name="Vollmers J."/>
            <person name="Rivas-Marin E."/>
            <person name="Kohn T."/>
            <person name="Peeters S.H."/>
            <person name="Heuer A."/>
            <person name="Rast P."/>
            <person name="Oberbeckmann S."/>
            <person name="Bunk B."/>
            <person name="Jeske O."/>
            <person name="Meyerdierks A."/>
            <person name="Storesund J.E."/>
            <person name="Kallscheuer N."/>
            <person name="Luecker S."/>
            <person name="Lage O.M."/>
            <person name="Pohl T."/>
            <person name="Merkel B.J."/>
            <person name="Hornburger P."/>
            <person name="Mueller R.-W."/>
            <person name="Bruemmer F."/>
            <person name="Labrenz M."/>
            <person name="Spormann A.M."/>
            <person name="Op Den Camp H."/>
            <person name="Overmann J."/>
            <person name="Amann R."/>
            <person name="Jetten M.S.M."/>
            <person name="Mascher T."/>
            <person name="Medema M.H."/>
            <person name="Devos D.P."/>
            <person name="Kaster A.-K."/>
            <person name="Ovreas L."/>
            <person name="Rohde M."/>
            <person name="Galperin M.Y."/>
            <person name="Jogler C."/>
        </authorList>
    </citation>
    <scope>NUCLEOTIDE SEQUENCE [LARGE SCALE GENOMIC DNA]</scope>
    <source>
        <strain evidence="14 15">Pla123a</strain>
    </source>
</reference>
<dbReference type="PANTHER" id="PTHR44936">
    <property type="entry name" value="SENSOR PROTEIN CREC"/>
    <property type="match status" value="1"/>
</dbReference>
<dbReference type="Proteomes" id="UP000318478">
    <property type="component" value="Unassembled WGS sequence"/>
</dbReference>
<accession>A0A5C5YEU8</accession>
<dbReference type="OrthoDB" id="149796at2"/>
<gene>
    <name evidence="14" type="primary">tmoS_2</name>
    <name evidence="14" type="ORF">Pla123a_38540</name>
</gene>
<protein>
    <recommendedName>
        <fullName evidence="3">histidine kinase</fullName>
        <ecNumber evidence="3">2.7.13.3</ecNumber>
    </recommendedName>
</protein>
<keyword evidence="11" id="KW-0732">Signal</keyword>
<keyword evidence="6" id="KW-0547">Nucleotide-binding</keyword>
<dbReference type="InterPro" id="IPR036890">
    <property type="entry name" value="HATPase_C_sf"/>
</dbReference>
<dbReference type="InterPro" id="IPR033417">
    <property type="entry name" value="CHASE8"/>
</dbReference>
<keyword evidence="7 14" id="KW-0418">Kinase</keyword>
<dbReference type="GO" id="GO:0005524">
    <property type="term" value="F:ATP binding"/>
    <property type="evidence" value="ECO:0007669"/>
    <property type="project" value="UniProtKB-KW"/>
</dbReference>
<comment type="subcellular location">
    <subcellularLocation>
        <location evidence="2">Membrane</location>
    </subcellularLocation>
</comment>
<dbReference type="PRINTS" id="PR00344">
    <property type="entry name" value="BCTRLSENSOR"/>
</dbReference>
<keyword evidence="10" id="KW-0812">Transmembrane</keyword>
<dbReference type="EC" id="2.7.13.3" evidence="3"/>
<dbReference type="InterPro" id="IPR004358">
    <property type="entry name" value="Sig_transdc_His_kin-like_C"/>
</dbReference>
<dbReference type="InterPro" id="IPR003594">
    <property type="entry name" value="HATPase_dom"/>
</dbReference>
<keyword evidence="4" id="KW-0597">Phosphoprotein</keyword>
<dbReference type="InterPro" id="IPR003660">
    <property type="entry name" value="HAMP_dom"/>
</dbReference>
<dbReference type="Gene3D" id="6.10.340.10">
    <property type="match status" value="1"/>
</dbReference>
<evidence type="ECO:0000256" key="7">
    <source>
        <dbReference type="ARBA" id="ARBA00022777"/>
    </source>
</evidence>